<sequence length="1072" mass="117007">MTPRGPRSANLLEDNDGWIDGKFRLLEKLGEGGFGLVYKAEQVQPIHRLVAVKILKAGMDTQQVMARFETEQQSLALMEHPNIARVLDAGETERGQPYFVMELVRGRSITSYSKKKELTTQQRIELFIPVCHAVNHAHQKGIIHRDLKPSNVMVMEEDGLPVPKVIDFGIAKVLEQKNVSQTLATGMDQLVGTPGYISPEQIEYGSSHVDTRSDVYALGSILMELLSGKPLITTADLANRPLHQILRDQVEIDPPKPSSREPSLKGDLDWIILKALERDPSRRYGNADDLADDLRRHLNFKPVQACPPSKRYLLQKFVRRHRVGVAAAAAVAVAVLAGGVTSTALYFESEKNRTAARKASSISDGQIAGQMQIGERMDLHGSMALLSRALRTDPDNAEASTNLLSLLENGHLIQPLTPPMALPAGVVEARLVGLSKQASRVLAVSSPRQNGSTAANDVLSLWDMNSFHRTDHALPRGVVVTAMIVSKDGQHAFLARDDGQVMRWSLKDDSNSMLSPRLPAGADGTQQSVLSLTLSGDGLTLAAGGDQGALLIWDLRQPAEPALRLQHPAPPGVRTPIINLTMDYLGTTLATASNTTGDAKDGVKAIAAVWDRTTGKIVGDLVQVDEGISAIAVHREKELLSLGLHSGVVHVLNYRASEDAVPEMKHPSAVTSLSFNSDATTLTVGDGSGYLHAWDMSNGRPRFPARRHDGEIMAVRQALEQGMVASVSRHGEVQVWNASTGMRQNHRLRHALNEVAVTPDASLLAMAPRYDPHVQVWSIHERMATRRFLAGPEEVYRKEPETPPITAALLREARVHGWSSDDRLVAVASADGKVQVLDARSGRPLGPEIQHPPAVGAVAVSDDGRLLVTSGRDQEIRFWDVAAGRSTGIIIRPEYFVSSLALTKDGKKLVTVTDEGEIRVWETRLGNSLSPPVREGAGIDAVHISKDGASYVYHLPEAGWFSLPMPPEGVHLPDWFLNLAEALARRRLNSEAQTESLGVEDLRKAISAVPRIPEPEDILAHRWAQWLLAKPGTRALTPADNEPLEKYLESLEKNTSPAAAMELQRLKMETAE</sequence>
<evidence type="ECO:0000259" key="10">
    <source>
        <dbReference type="PROSITE" id="PS50011"/>
    </source>
</evidence>
<dbReference type="Pfam" id="PF00069">
    <property type="entry name" value="Pkinase"/>
    <property type="match status" value="1"/>
</dbReference>
<keyword evidence="9" id="KW-0472">Membrane</keyword>
<dbReference type="PROSITE" id="PS50294">
    <property type="entry name" value="WD_REPEATS_REGION"/>
    <property type="match status" value="1"/>
</dbReference>
<dbReference type="InterPro" id="IPR017441">
    <property type="entry name" value="Protein_kinase_ATP_BS"/>
</dbReference>
<dbReference type="GO" id="GO:0004674">
    <property type="term" value="F:protein serine/threonine kinase activity"/>
    <property type="evidence" value="ECO:0007669"/>
    <property type="project" value="TreeGrafter"/>
</dbReference>
<feature type="repeat" description="WD" evidence="7">
    <location>
        <begin position="897"/>
        <end position="931"/>
    </location>
</feature>
<dbReference type="SUPFAM" id="SSF82171">
    <property type="entry name" value="DPP6 N-terminal domain-like"/>
    <property type="match status" value="1"/>
</dbReference>
<dbReference type="Gene3D" id="2.130.10.10">
    <property type="entry name" value="YVTN repeat-like/Quinoprotein amine dehydrogenase"/>
    <property type="match status" value="3"/>
</dbReference>
<keyword evidence="12" id="KW-1185">Reference proteome</keyword>
<keyword evidence="9" id="KW-1133">Transmembrane helix</keyword>
<feature type="binding site" evidence="8">
    <location>
        <position position="53"/>
    </location>
    <ligand>
        <name>ATP</name>
        <dbReference type="ChEBI" id="CHEBI:30616"/>
    </ligand>
</feature>
<dbReference type="InterPro" id="IPR001680">
    <property type="entry name" value="WD40_rpt"/>
</dbReference>
<protein>
    <recommendedName>
        <fullName evidence="10">Protein kinase domain-containing protein</fullName>
    </recommendedName>
</protein>
<feature type="repeat" description="WD" evidence="7">
    <location>
        <begin position="848"/>
        <end position="889"/>
    </location>
</feature>
<keyword evidence="2" id="KW-0808">Transferase</keyword>
<dbReference type="PROSITE" id="PS00108">
    <property type="entry name" value="PROTEIN_KINASE_ST"/>
    <property type="match status" value="1"/>
</dbReference>
<evidence type="ECO:0000313" key="12">
    <source>
        <dbReference type="Proteomes" id="UP000321577"/>
    </source>
</evidence>
<evidence type="ECO:0000256" key="4">
    <source>
        <dbReference type="ARBA" id="ARBA00022741"/>
    </source>
</evidence>
<evidence type="ECO:0000256" key="6">
    <source>
        <dbReference type="ARBA" id="ARBA00022840"/>
    </source>
</evidence>
<dbReference type="InterPro" id="IPR015943">
    <property type="entry name" value="WD40/YVTN_repeat-like_dom_sf"/>
</dbReference>
<evidence type="ECO:0000256" key="1">
    <source>
        <dbReference type="ARBA" id="ARBA00022574"/>
    </source>
</evidence>
<keyword evidence="1 7" id="KW-0853">WD repeat</keyword>
<keyword evidence="4 8" id="KW-0547">Nucleotide-binding</keyword>
<evidence type="ECO:0000256" key="3">
    <source>
        <dbReference type="ARBA" id="ARBA00022737"/>
    </source>
</evidence>
<dbReference type="Gene3D" id="1.10.510.10">
    <property type="entry name" value="Transferase(Phosphotransferase) domain 1"/>
    <property type="match status" value="1"/>
</dbReference>
<evidence type="ECO:0000256" key="8">
    <source>
        <dbReference type="PROSITE-ProRule" id="PRU10141"/>
    </source>
</evidence>
<comment type="caution">
    <text evidence="11">The sequence shown here is derived from an EMBL/GenBank/DDBJ whole genome shotgun (WGS) entry which is preliminary data.</text>
</comment>
<dbReference type="InterPro" id="IPR019775">
    <property type="entry name" value="WD40_repeat_CS"/>
</dbReference>
<dbReference type="PROSITE" id="PS00678">
    <property type="entry name" value="WD_REPEATS_1"/>
    <property type="match status" value="1"/>
</dbReference>
<dbReference type="Gene3D" id="3.30.200.20">
    <property type="entry name" value="Phosphorylase Kinase, domain 1"/>
    <property type="match status" value="1"/>
</dbReference>
<dbReference type="PANTHER" id="PTHR43289:SF6">
    <property type="entry name" value="SERINE_THREONINE-PROTEIN KINASE NEKL-3"/>
    <property type="match status" value="1"/>
</dbReference>
<dbReference type="PANTHER" id="PTHR43289">
    <property type="entry name" value="MITOGEN-ACTIVATED PROTEIN KINASE KINASE KINASE 20-RELATED"/>
    <property type="match status" value="1"/>
</dbReference>
<dbReference type="SUPFAM" id="SSF56112">
    <property type="entry name" value="Protein kinase-like (PK-like)"/>
    <property type="match status" value="1"/>
</dbReference>
<dbReference type="CDD" id="cd14014">
    <property type="entry name" value="STKc_PknB_like"/>
    <property type="match status" value="1"/>
</dbReference>
<dbReference type="AlphaFoldDB" id="A0A512MDE9"/>
<keyword evidence="5" id="KW-0418">Kinase</keyword>
<accession>A0A512MDE9</accession>
<evidence type="ECO:0000313" key="11">
    <source>
        <dbReference type="EMBL" id="GEP44759.1"/>
    </source>
</evidence>
<evidence type="ECO:0000256" key="7">
    <source>
        <dbReference type="PROSITE-ProRule" id="PRU00221"/>
    </source>
</evidence>
<dbReference type="EMBL" id="BKAG01000035">
    <property type="protein sequence ID" value="GEP44759.1"/>
    <property type="molecule type" value="Genomic_DNA"/>
</dbReference>
<dbReference type="PROSITE" id="PS50011">
    <property type="entry name" value="PROTEIN_KINASE_DOM"/>
    <property type="match status" value="1"/>
</dbReference>
<dbReference type="SMART" id="SM00320">
    <property type="entry name" value="WD40"/>
    <property type="match status" value="7"/>
</dbReference>
<dbReference type="InterPro" id="IPR011009">
    <property type="entry name" value="Kinase-like_dom_sf"/>
</dbReference>
<keyword evidence="6 8" id="KW-0067">ATP-binding</keyword>
<proteinExistence type="predicted"/>
<feature type="domain" description="Protein kinase" evidence="10">
    <location>
        <begin position="23"/>
        <end position="300"/>
    </location>
</feature>
<evidence type="ECO:0000256" key="2">
    <source>
        <dbReference type="ARBA" id="ARBA00022679"/>
    </source>
</evidence>
<dbReference type="InterPro" id="IPR000719">
    <property type="entry name" value="Prot_kinase_dom"/>
</dbReference>
<dbReference type="PROSITE" id="PS50082">
    <property type="entry name" value="WD_REPEATS_2"/>
    <property type="match status" value="4"/>
</dbReference>
<keyword evidence="3" id="KW-0677">Repeat</keyword>
<feature type="repeat" description="WD" evidence="7">
    <location>
        <begin position="522"/>
        <end position="556"/>
    </location>
</feature>
<evidence type="ECO:0000256" key="5">
    <source>
        <dbReference type="ARBA" id="ARBA00022777"/>
    </source>
</evidence>
<feature type="transmembrane region" description="Helical" evidence="9">
    <location>
        <begin position="323"/>
        <end position="347"/>
    </location>
</feature>
<organism evidence="11 12">
    <name type="scientific">Brevifollis gellanilyticus</name>
    <dbReference type="NCBI Taxonomy" id="748831"/>
    <lineage>
        <taxon>Bacteria</taxon>
        <taxon>Pseudomonadati</taxon>
        <taxon>Verrucomicrobiota</taxon>
        <taxon>Verrucomicrobiia</taxon>
        <taxon>Verrucomicrobiales</taxon>
        <taxon>Verrucomicrobiaceae</taxon>
    </lineage>
</organism>
<reference evidence="11 12" key="1">
    <citation type="submission" date="2019-07" db="EMBL/GenBank/DDBJ databases">
        <title>Whole genome shotgun sequence of Brevifollis gellanilyticus NBRC 108608.</title>
        <authorList>
            <person name="Hosoyama A."/>
            <person name="Uohara A."/>
            <person name="Ohji S."/>
            <person name="Ichikawa N."/>
        </authorList>
    </citation>
    <scope>NUCLEOTIDE SEQUENCE [LARGE SCALE GENOMIC DNA]</scope>
    <source>
        <strain evidence="11 12">NBRC 108608</strain>
    </source>
</reference>
<name>A0A512MDE9_9BACT</name>
<dbReference type="Pfam" id="PF00400">
    <property type="entry name" value="WD40"/>
    <property type="match status" value="2"/>
</dbReference>
<dbReference type="SUPFAM" id="SSF50998">
    <property type="entry name" value="Quinoprotein alcohol dehydrogenase-like"/>
    <property type="match status" value="1"/>
</dbReference>
<keyword evidence="9" id="KW-0812">Transmembrane</keyword>
<dbReference type="SMART" id="SM00220">
    <property type="entry name" value="S_TKc"/>
    <property type="match status" value="1"/>
</dbReference>
<feature type="repeat" description="WD" evidence="7">
    <location>
        <begin position="663"/>
        <end position="704"/>
    </location>
</feature>
<evidence type="ECO:0000256" key="9">
    <source>
        <dbReference type="SAM" id="Phobius"/>
    </source>
</evidence>
<dbReference type="InterPro" id="IPR011047">
    <property type="entry name" value="Quinoprotein_ADH-like_sf"/>
</dbReference>
<gene>
    <name evidence="11" type="ORF">BGE01nite_40500</name>
</gene>
<dbReference type="Proteomes" id="UP000321577">
    <property type="component" value="Unassembled WGS sequence"/>
</dbReference>
<dbReference type="PROSITE" id="PS00107">
    <property type="entry name" value="PROTEIN_KINASE_ATP"/>
    <property type="match status" value="1"/>
</dbReference>
<dbReference type="GO" id="GO:0005524">
    <property type="term" value="F:ATP binding"/>
    <property type="evidence" value="ECO:0007669"/>
    <property type="project" value="UniProtKB-UniRule"/>
</dbReference>
<dbReference type="InterPro" id="IPR008271">
    <property type="entry name" value="Ser/Thr_kinase_AS"/>
</dbReference>